<protein>
    <submittedName>
        <fullName evidence="1">Uncharacterized protein</fullName>
    </submittedName>
</protein>
<accession>A0AAW7HWT6</accession>
<proteinExistence type="predicted"/>
<evidence type="ECO:0000313" key="1">
    <source>
        <dbReference type="EMBL" id="MDM5139205.1"/>
    </source>
</evidence>
<dbReference type="RefSeq" id="WP_290021388.1">
    <property type="nucleotide sequence ID" value="NZ_JAOPLV010000001.1"/>
</dbReference>
<dbReference type="Proteomes" id="UP001168216">
    <property type="component" value="Unassembled WGS sequence"/>
</dbReference>
<sequence>MAAIDLGQDGSFAAGMAAGVPASLYETAEGIVKAASSPIETLDALKALLNSGDALGKVSDVMKQSYIARIEKLKAEYQKAGVSGSFNAGVESGKLVTDIASLVTGGAGLAKGGAVLTEKMVAKVAGKAESAAINAGKVSSCAENAATYLSEAER</sequence>
<organism evidence="1 2">
    <name type="scientific">Aeromonas bestiarum</name>
    <dbReference type="NCBI Taxonomy" id="105751"/>
    <lineage>
        <taxon>Bacteria</taxon>
        <taxon>Pseudomonadati</taxon>
        <taxon>Pseudomonadota</taxon>
        <taxon>Gammaproteobacteria</taxon>
        <taxon>Aeromonadales</taxon>
        <taxon>Aeromonadaceae</taxon>
        <taxon>Aeromonas</taxon>
    </lineage>
</organism>
<reference evidence="1" key="1">
    <citation type="submission" date="2023-08" db="EMBL/GenBank/DDBJ databases">
        <title>WGS of Aeromonas isolates.</title>
        <authorList>
            <person name="Lee H."/>
        </authorList>
    </citation>
    <scope>NUCLEOTIDE SEQUENCE</scope>
    <source>
        <strain evidence="1">SL22</strain>
    </source>
</reference>
<comment type="caution">
    <text evidence="1">The sequence shown here is derived from an EMBL/GenBank/DDBJ whole genome shotgun (WGS) entry which is preliminary data.</text>
</comment>
<dbReference type="EMBL" id="JAOPLV010000001">
    <property type="protein sequence ID" value="MDM5139205.1"/>
    <property type="molecule type" value="Genomic_DNA"/>
</dbReference>
<gene>
    <name evidence="1" type="ORF">OB959_05225</name>
</gene>
<name>A0AAW7HWT6_9GAMM</name>
<evidence type="ECO:0000313" key="2">
    <source>
        <dbReference type="Proteomes" id="UP001168216"/>
    </source>
</evidence>
<dbReference type="AlphaFoldDB" id="A0AAW7HWT6"/>